<dbReference type="Proteomes" id="UP000033636">
    <property type="component" value="Unassembled WGS sequence"/>
</dbReference>
<comment type="caution">
    <text evidence="1">The sequence shown here is derived from an EMBL/GenBank/DDBJ whole genome shotgun (WGS) entry which is preliminary data.</text>
</comment>
<sequence length="66" mass="7744">MEDELVVATFALPERLVKEMDRLIMRGKYSDRSEVIRSALELYFNTVAKRWLESAEKRRAKRAGGR</sequence>
<protein>
    <submittedName>
        <fullName evidence="1">Ribbon-helix-helix domain-containing protein</fullName>
    </submittedName>
</protein>
<reference evidence="1" key="1">
    <citation type="submission" date="2024-07" db="EMBL/GenBank/DDBJ databases">
        <title>Metagenome and Metagenome-Assembled Genomes of Archaea from a hot spring from the geothermal field of Los Azufres, Mexico.</title>
        <authorList>
            <person name="Marin-Paredes R."/>
            <person name="Martinez-Romero E."/>
            <person name="Servin-Garciduenas L.E."/>
        </authorList>
    </citation>
    <scope>NUCLEOTIDE SEQUENCE</scope>
</reference>
<evidence type="ECO:0000313" key="2">
    <source>
        <dbReference type="Proteomes" id="UP000033636"/>
    </source>
</evidence>
<evidence type="ECO:0000313" key="1">
    <source>
        <dbReference type="EMBL" id="MFB6489667.1"/>
    </source>
</evidence>
<proteinExistence type="predicted"/>
<name>A0ACC6UYD2_9CREN</name>
<organism evidence="1 2">
    <name type="scientific">Thermoproteus sp. AZ2</name>
    <dbReference type="NCBI Taxonomy" id="1609232"/>
    <lineage>
        <taxon>Archaea</taxon>
        <taxon>Thermoproteota</taxon>
        <taxon>Thermoprotei</taxon>
        <taxon>Thermoproteales</taxon>
        <taxon>Thermoproteaceae</taxon>
        <taxon>Thermoproteus</taxon>
    </lineage>
</organism>
<accession>A0ACC6UYD2</accession>
<dbReference type="EMBL" id="JZWT02000001">
    <property type="protein sequence ID" value="MFB6489667.1"/>
    <property type="molecule type" value="Genomic_DNA"/>
</dbReference>
<gene>
    <name evidence="1" type="ORF">TU35_000210</name>
</gene>